<comment type="caution">
    <text evidence="1">The sequence shown here is derived from an EMBL/GenBank/DDBJ whole genome shotgun (WGS) entry which is preliminary data.</text>
</comment>
<gene>
    <name evidence="1" type="ORF">GYA55_08325</name>
</gene>
<sequence>MRGFFLHHSLEAKDLNGSNSVCILFEDPAIKKIFAQLIASRGFQPKEINDIEEIIPNSKVISEANYFIHLDRETQNRCLVVGDNTAITNLAPVSLTRPLTEEKVEAALEEFFKL</sequence>
<evidence type="ECO:0000313" key="1">
    <source>
        <dbReference type="EMBL" id="NMC63161.1"/>
    </source>
</evidence>
<organism evidence="1 2">
    <name type="scientific">SAR324 cluster bacterium</name>
    <dbReference type="NCBI Taxonomy" id="2024889"/>
    <lineage>
        <taxon>Bacteria</taxon>
        <taxon>Deltaproteobacteria</taxon>
        <taxon>SAR324 cluster</taxon>
    </lineage>
</organism>
<accession>A0A7X9FSM7</accession>
<protein>
    <submittedName>
        <fullName evidence="1">Uncharacterized protein</fullName>
    </submittedName>
</protein>
<dbReference type="Proteomes" id="UP000524246">
    <property type="component" value="Unassembled WGS sequence"/>
</dbReference>
<dbReference type="AlphaFoldDB" id="A0A7X9FSM7"/>
<evidence type="ECO:0000313" key="2">
    <source>
        <dbReference type="Proteomes" id="UP000524246"/>
    </source>
</evidence>
<name>A0A7X9FSM7_9DELT</name>
<dbReference type="EMBL" id="JAAZON010000369">
    <property type="protein sequence ID" value="NMC63161.1"/>
    <property type="molecule type" value="Genomic_DNA"/>
</dbReference>
<reference evidence="1 2" key="1">
    <citation type="journal article" date="2020" name="Biotechnol. Biofuels">
        <title>New insights from the biogas microbiome by comprehensive genome-resolved metagenomics of nearly 1600 species originating from multiple anaerobic digesters.</title>
        <authorList>
            <person name="Campanaro S."/>
            <person name="Treu L."/>
            <person name="Rodriguez-R L.M."/>
            <person name="Kovalovszki A."/>
            <person name="Ziels R.M."/>
            <person name="Maus I."/>
            <person name="Zhu X."/>
            <person name="Kougias P.G."/>
            <person name="Basile A."/>
            <person name="Luo G."/>
            <person name="Schluter A."/>
            <person name="Konstantinidis K.T."/>
            <person name="Angelidaki I."/>
        </authorList>
    </citation>
    <scope>NUCLEOTIDE SEQUENCE [LARGE SCALE GENOMIC DNA]</scope>
    <source>
        <strain evidence="1">AS27yjCOA_65</strain>
    </source>
</reference>
<proteinExistence type="predicted"/>